<accession>A0ACB9PWT0</accession>
<keyword evidence="2" id="KW-1185">Reference proteome</keyword>
<comment type="caution">
    <text evidence="1">The sequence shown here is derived from an EMBL/GenBank/DDBJ whole genome shotgun (WGS) entry which is preliminary data.</text>
</comment>
<sequence>MDDEDLNGRLSFRDSGSGSGKSKPQYQHSVIDSQPCNSEHTEDKRNSEFLKKKGDSDHENTHCISGAELKKDFVDNDSDSDMEIEDMDSLSVPLCSHRDFHTENNVKSANADPQPSDVVDKDKNLENEKLCLTEGYVQTEDGEFLPEMSLGQDLVDSQSTLQVNEFTETITVTEELEGNSSRVHAESGCPSLRDESPNRSHTINQSSISGVKRARITVDEHQSSVHVVYNSLTRASRQKLEELLQQWSEWHAKHVSLSKDPGEVLESGEETFFPALHVGLQSTSAVSFWMDNLTREEQNKEFIPLDGNSVPLYDRGYALGLTSADGSTSNVEGGLEIVDTAARCFNCGSYNHSLRECPRPRDNVAVSSARKQHKSKRNQNSASRNPTRYYQNTPAGKYDGLRPGALDAETRQLLGLGELDPPPWLNRMREVGYPPGYLDVDDEPSGIMIYVDGESAEQEDGEIIEVDYSKPKRKMTVKFPGINAPIPENADEILWAAGPSNAYPSRNRLQHRLNYSTDHASRGHYREQRMSRDYRDDGPPGDSYREPRSTRDYKDDGPPGDPYHEPRLSRDYRDDGPSGDPYREPRLSRVYRDDGPPGDPYREERLSRDYRDDGPPGDPEYASSKYSFHPRYDSYDSKHNPRDSQSDRSRRSSLDDEGYRKSRSFHSLYYSDSR</sequence>
<dbReference type="Proteomes" id="UP000828941">
    <property type="component" value="Chromosome 3"/>
</dbReference>
<reference evidence="1 2" key="1">
    <citation type="journal article" date="2022" name="DNA Res.">
        <title>Chromosomal-level genome assembly of the orchid tree Bauhinia variegata (Leguminosae; Cercidoideae) supports the allotetraploid origin hypothesis of Bauhinia.</title>
        <authorList>
            <person name="Zhong Y."/>
            <person name="Chen Y."/>
            <person name="Zheng D."/>
            <person name="Pang J."/>
            <person name="Liu Y."/>
            <person name="Luo S."/>
            <person name="Meng S."/>
            <person name="Qian L."/>
            <person name="Wei D."/>
            <person name="Dai S."/>
            <person name="Zhou R."/>
        </authorList>
    </citation>
    <scope>NUCLEOTIDE SEQUENCE [LARGE SCALE GENOMIC DNA]</scope>
    <source>
        <strain evidence="1">BV-YZ2020</strain>
    </source>
</reference>
<dbReference type="EMBL" id="CM039428">
    <property type="protein sequence ID" value="KAI4352262.1"/>
    <property type="molecule type" value="Genomic_DNA"/>
</dbReference>
<proteinExistence type="predicted"/>
<evidence type="ECO:0000313" key="2">
    <source>
        <dbReference type="Proteomes" id="UP000828941"/>
    </source>
</evidence>
<gene>
    <name evidence="1" type="ORF">L6164_006531</name>
</gene>
<organism evidence="1 2">
    <name type="scientific">Bauhinia variegata</name>
    <name type="common">Purple orchid tree</name>
    <name type="synonym">Phanera variegata</name>
    <dbReference type="NCBI Taxonomy" id="167791"/>
    <lineage>
        <taxon>Eukaryota</taxon>
        <taxon>Viridiplantae</taxon>
        <taxon>Streptophyta</taxon>
        <taxon>Embryophyta</taxon>
        <taxon>Tracheophyta</taxon>
        <taxon>Spermatophyta</taxon>
        <taxon>Magnoliopsida</taxon>
        <taxon>eudicotyledons</taxon>
        <taxon>Gunneridae</taxon>
        <taxon>Pentapetalae</taxon>
        <taxon>rosids</taxon>
        <taxon>fabids</taxon>
        <taxon>Fabales</taxon>
        <taxon>Fabaceae</taxon>
        <taxon>Cercidoideae</taxon>
        <taxon>Cercideae</taxon>
        <taxon>Bauhiniinae</taxon>
        <taxon>Bauhinia</taxon>
    </lineage>
</organism>
<name>A0ACB9PWT0_BAUVA</name>
<protein>
    <submittedName>
        <fullName evidence="1">Uncharacterized protein</fullName>
    </submittedName>
</protein>
<evidence type="ECO:0000313" key="1">
    <source>
        <dbReference type="EMBL" id="KAI4352262.1"/>
    </source>
</evidence>